<name>A0A6G7WIP3_9LACT</name>
<keyword evidence="3" id="KW-1185">Reference proteome</keyword>
<dbReference type="SUPFAM" id="SSF54593">
    <property type="entry name" value="Glyoxalase/Bleomycin resistance protein/Dihydroxybiphenyl dioxygenase"/>
    <property type="match status" value="2"/>
</dbReference>
<dbReference type="PROSITE" id="PS51819">
    <property type="entry name" value="VOC"/>
    <property type="match status" value="1"/>
</dbReference>
<proteinExistence type="predicted"/>
<keyword evidence="2" id="KW-0223">Dioxygenase</keyword>
<dbReference type="InterPro" id="IPR052537">
    <property type="entry name" value="Extradiol_RC_dioxygenase"/>
</dbReference>
<feature type="domain" description="VOC" evidence="1">
    <location>
        <begin position="155"/>
        <end position="273"/>
    </location>
</feature>
<dbReference type="PANTHER" id="PTHR36110">
    <property type="entry name" value="RING-CLEAVING DIOXYGENASE MHQE-RELATED"/>
    <property type="match status" value="1"/>
</dbReference>
<evidence type="ECO:0000313" key="3">
    <source>
        <dbReference type="Proteomes" id="UP000501830"/>
    </source>
</evidence>
<dbReference type="PANTHER" id="PTHR36110:SF4">
    <property type="entry name" value="RING-CLEAVING DIOXYGENASE MHQA-RELATED"/>
    <property type="match status" value="1"/>
</dbReference>
<dbReference type="Proteomes" id="UP000501830">
    <property type="component" value="Chromosome"/>
</dbReference>
<dbReference type="RefSeq" id="WP_166063150.1">
    <property type="nucleotide sequence ID" value="NZ_CP049889.1"/>
</dbReference>
<dbReference type="InterPro" id="IPR029068">
    <property type="entry name" value="Glyas_Bleomycin-R_OHBP_Dase"/>
</dbReference>
<dbReference type="Gene3D" id="3.10.180.10">
    <property type="entry name" value="2,3-Dihydroxybiphenyl 1,2-Dioxygenase, domain 1"/>
    <property type="match status" value="2"/>
</dbReference>
<gene>
    <name evidence="2" type="ORF">G7058_08620</name>
</gene>
<dbReference type="Pfam" id="PF00903">
    <property type="entry name" value="Glyoxalase"/>
    <property type="match status" value="2"/>
</dbReference>
<dbReference type="GeneID" id="94553343"/>
<sequence length="316" mass="36029">MTHILGHHHISMRTKSGDDNTHFYRDILGLKRVKVSVNQNDPYQYHIFYGDNTGSPGFDLTFFENQRLGKTQRGTNAITTVGLFVDTEAAFPYWEERLTAHNIPYEIGTYANYPAILFQDSDTVQLALIASNHAQAPFFEPWPDSPVPLAYQIKGMGPVELVVHSLAEAQKTLVALFNYHKVYNNGKEALYQSVKGNQNGEILVTEEEGPKEKPGRGSTHHLAIRVADHEELNYWHERITEHGYKVVARHDRYYFESLYFSDGNNIMFELATDGPGFTVDQTPEELGTQLDLPPFLEQRREEIFENLNPLAGIKKD</sequence>
<dbReference type="InterPro" id="IPR004360">
    <property type="entry name" value="Glyas_Fos-R_dOase_dom"/>
</dbReference>
<keyword evidence="2" id="KW-0560">Oxidoreductase</keyword>
<reference evidence="2 3" key="1">
    <citation type="journal article" date="2017" name="Int. J. Syst. Evol. Microbiol.">
        <title>Jeotgalibaca porci sp. nov. and Jeotgalibaca arthritidis sp. nov., isolated from pigs, and emended description of the genus Jeotgalibaca.</title>
        <authorList>
            <person name="Zamora L."/>
            <person name="Perez-Sancho M."/>
            <person name="Dominguez L."/>
            <person name="Fernandez-Garayzabal J.F."/>
            <person name="Vela A.I."/>
        </authorList>
    </citation>
    <scope>NUCLEOTIDE SEQUENCE [LARGE SCALE GENOMIC DNA]</scope>
    <source>
        <strain evidence="2 3">CCUG 69148</strain>
    </source>
</reference>
<evidence type="ECO:0000259" key="1">
    <source>
        <dbReference type="PROSITE" id="PS51819"/>
    </source>
</evidence>
<dbReference type="AlphaFoldDB" id="A0A6G7WIP3"/>
<dbReference type="GO" id="GO:0051213">
    <property type="term" value="F:dioxygenase activity"/>
    <property type="evidence" value="ECO:0007669"/>
    <property type="project" value="UniProtKB-KW"/>
</dbReference>
<accession>A0A6G7WIP3</accession>
<protein>
    <submittedName>
        <fullName evidence="2">Ring-cleaving dioxygenase</fullName>
    </submittedName>
</protein>
<evidence type="ECO:0000313" key="2">
    <source>
        <dbReference type="EMBL" id="QIK52087.1"/>
    </source>
</evidence>
<organism evidence="2 3">
    <name type="scientific">Jeotgalibaca porci</name>
    <dbReference type="NCBI Taxonomy" id="1868793"/>
    <lineage>
        <taxon>Bacteria</taxon>
        <taxon>Bacillati</taxon>
        <taxon>Bacillota</taxon>
        <taxon>Bacilli</taxon>
        <taxon>Lactobacillales</taxon>
        <taxon>Carnobacteriaceae</taxon>
        <taxon>Jeotgalibaca</taxon>
    </lineage>
</organism>
<dbReference type="KEGG" id="jpo:G7058_08620"/>
<dbReference type="InterPro" id="IPR037523">
    <property type="entry name" value="VOC_core"/>
</dbReference>
<dbReference type="EMBL" id="CP049889">
    <property type="protein sequence ID" value="QIK52087.1"/>
    <property type="molecule type" value="Genomic_DNA"/>
</dbReference>